<sequence>MSVPDSDTVSVVDEIPYLFNRFLSHLPMVWFQPIIRAVALQTVAEHVPISLLTPSVCLEAFNELKGEVLYKKNVLAPGSMCPDNSLSSASVHLPTVLNSPQAVLNGGSAFNTVTNYTNLIQGINLSSIRSVAPTLLKYRFTNVRENNIAEFIAHRKAQYAQQEANNTADDAQRVPTRAEVALQLLRPQVDQCVNYGSKLTQGARHQVSQGARLFASGNPREFGGSFANSLNNMTTGSLGSETNKDGRSRTVSPMRSPRREGSLLNPSGAFTQPSVVEPTFVCASYEMLPSIFLKQRNDIKRYVQQSYSLDDDESNDGEEGDEGRSKRRSRPSRKRNVNPFYDRELAVVHAMSPCGAVAQFAATLTQEFLVGLNSFMNYPLKATSHAVSATLHRLSYLLTFELLVNGHHGSSSEAAPPSPTASTQGTVTPSPPPASTGTNNRYAASKHHYSQARAPPADIQLIYLRDNIVYAANTHYVKAKFFVTSEKEGGGRLIFDLDEEFSAEYFAAHFYNNPDANHDAAATMLGASVGLDMSVNSMMLAHGEQAQVTRGLIDLKALAELYQSCYSSLASSKSKMRLDTVFKTYYPYYDMLSRTYLPTIQEFEEFPEERRQDCFNPKHNTCDYTEDFLQSTAFYPHAIVLTSSDFWEVLQPHYVSDVLRLLLTLHQRARLLAESRHEELIAIYRDPDGTDGNGADDGKRIRSMKRTMNKRFEKNEEFCFTSVCEFLDKLTQSSYSNSVLKCEDTILEGLRERFVEFYVEQVQFYLELDNFNVLTPAEVAEQELKTEAERILKAKNGAESSNAKSKVVGKPLCEALSAFLVREAKIRQQIVSDGGIEKASAATNDKSPSRMVVEDILPTTNPLTNDTPSQSDVEYSVTVILIPVPPVVTRG</sequence>
<feature type="compositionally biased region" description="Polar residues" evidence="1">
    <location>
        <begin position="226"/>
        <end position="241"/>
    </location>
</feature>
<dbReference type="Proteomes" id="UP000515908">
    <property type="component" value="Chromosome 17"/>
</dbReference>
<organism evidence="2 3">
    <name type="scientific">Angomonas deanei</name>
    <dbReference type="NCBI Taxonomy" id="59799"/>
    <lineage>
        <taxon>Eukaryota</taxon>
        <taxon>Discoba</taxon>
        <taxon>Euglenozoa</taxon>
        <taxon>Kinetoplastea</taxon>
        <taxon>Metakinetoplastina</taxon>
        <taxon>Trypanosomatida</taxon>
        <taxon>Trypanosomatidae</taxon>
        <taxon>Strigomonadinae</taxon>
        <taxon>Angomonas</taxon>
    </lineage>
</organism>
<feature type="compositionally biased region" description="Low complexity" evidence="1">
    <location>
        <begin position="411"/>
        <end position="423"/>
    </location>
</feature>
<feature type="region of interest" description="Disordered" evidence="1">
    <location>
        <begin position="225"/>
        <end position="270"/>
    </location>
</feature>
<gene>
    <name evidence="2" type="ORF">ADEAN_000802900</name>
</gene>
<evidence type="ECO:0000256" key="1">
    <source>
        <dbReference type="SAM" id="MobiDB-lite"/>
    </source>
</evidence>
<dbReference type="EMBL" id="LR877161">
    <property type="protein sequence ID" value="CAD2220507.1"/>
    <property type="molecule type" value="Genomic_DNA"/>
</dbReference>
<dbReference type="VEuPathDB" id="TriTrypDB:ADEAN_000802900"/>
<name>A0A7G2CN54_9TRYP</name>
<dbReference type="AlphaFoldDB" id="A0A7G2CN54"/>
<evidence type="ECO:0000313" key="3">
    <source>
        <dbReference type="Proteomes" id="UP000515908"/>
    </source>
</evidence>
<reference evidence="2 3" key="1">
    <citation type="submission" date="2020-08" db="EMBL/GenBank/DDBJ databases">
        <authorList>
            <person name="Newling K."/>
            <person name="Davey J."/>
            <person name="Forrester S."/>
        </authorList>
    </citation>
    <scope>NUCLEOTIDE SEQUENCE [LARGE SCALE GENOMIC DNA]</scope>
    <source>
        <strain evidence="3">Crithidia deanei Carvalho (ATCC PRA-265)</strain>
    </source>
</reference>
<feature type="compositionally biased region" description="Basic residues" evidence="1">
    <location>
        <begin position="325"/>
        <end position="335"/>
    </location>
</feature>
<accession>A0A7G2CN54</accession>
<keyword evidence="3" id="KW-1185">Reference proteome</keyword>
<feature type="region of interest" description="Disordered" evidence="1">
    <location>
        <begin position="408"/>
        <end position="451"/>
    </location>
</feature>
<protein>
    <submittedName>
        <fullName evidence="2">Uncharacterized protein</fullName>
    </submittedName>
</protein>
<feature type="compositionally biased region" description="Acidic residues" evidence="1">
    <location>
        <begin position="309"/>
        <end position="321"/>
    </location>
</feature>
<proteinExistence type="predicted"/>
<dbReference type="OrthoDB" id="10686622at2759"/>
<feature type="region of interest" description="Disordered" evidence="1">
    <location>
        <begin position="308"/>
        <end position="335"/>
    </location>
</feature>
<evidence type="ECO:0000313" key="2">
    <source>
        <dbReference type="EMBL" id="CAD2220507.1"/>
    </source>
</evidence>